<evidence type="ECO:0000313" key="2">
    <source>
        <dbReference type="Proteomes" id="UP000828941"/>
    </source>
</evidence>
<dbReference type="EMBL" id="CM039432">
    <property type="protein sequence ID" value="KAI4333902.1"/>
    <property type="molecule type" value="Genomic_DNA"/>
</dbReference>
<proteinExistence type="predicted"/>
<dbReference type="Proteomes" id="UP000828941">
    <property type="component" value="Chromosome 7"/>
</dbReference>
<accession>A0ACB9ND99</accession>
<reference evidence="1 2" key="1">
    <citation type="journal article" date="2022" name="DNA Res.">
        <title>Chromosomal-level genome assembly of the orchid tree Bauhinia variegata (Leguminosae; Cercidoideae) supports the allotetraploid origin hypothesis of Bauhinia.</title>
        <authorList>
            <person name="Zhong Y."/>
            <person name="Chen Y."/>
            <person name="Zheng D."/>
            <person name="Pang J."/>
            <person name="Liu Y."/>
            <person name="Luo S."/>
            <person name="Meng S."/>
            <person name="Qian L."/>
            <person name="Wei D."/>
            <person name="Dai S."/>
            <person name="Zhou R."/>
        </authorList>
    </citation>
    <scope>NUCLEOTIDE SEQUENCE [LARGE SCALE GENOMIC DNA]</scope>
    <source>
        <strain evidence="1">BV-YZ2020</strain>
    </source>
</reference>
<name>A0ACB9ND99_BAUVA</name>
<keyword evidence="2" id="KW-1185">Reference proteome</keyword>
<evidence type="ECO:0000313" key="1">
    <source>
        <dbReference type="EMBL" id="KAI4333902.1"/>
    </source>
</evidence>
<comment type="caution">
    <text evidence="1">The sequence shown here is derived from an EMBL/GenBank/DDBJ whole genome shotgun (WGS) entry which is preliminary data.</text>
</comment>
<gene>
    <name evidence="1" type="ORF">L6164_018656</name>
</gene>
<protein>
    <submittedName>
        <fullName evidence="1">Uncharacterized protein</fullName>
    </submittedName>
</protein>
<organism evidence="1 2">
    <name type="scientific">Bauhinia variegata</name>
    <name type="common">Purple orchid tree</name>
    <name type="synonym">Phanera variegata</name>
    <dbReference type="NCBI Taxonomy" id="167791"/>
    <lineage>
        <taxon>Eukaryota</taxon>
        <taxon>Viridiplantae</taxon>
        <taxon>Streptophyta</taxon>
        <taxon>Embryophyta</taxon>
        <taxon>Tracheophyta</taxon>
        <taxon>Spermatophyta</taxon>
        <taxon>Magnoliopsida</taxon>
        <taxon>eudicotyledons</taxon>
        <taxon>Gunneridae</taxon>
        <taxon>Pentapetalae</taxon>
        <taxon>rosids</taxon>
        <taxon>fabids</taxon>
        <taxon>Fabales</taxon>
        <taxon>Fabaceae</taxon>
        <taxon>Cercidoideae</taxon>
        <taxon>Cercideae</taxon>
        <taxon>Bauhiniinae</taxon>
        <taxon>Bauhinia</taxon>
    </lineage>
</organism>
<sequence>MAKNNKFTSINFNHIYEKNITADSNTNPAKNPAPSPSYSAASYSAVSSNKGHGRMLVLTRPPPKPVTPPPPASVQPQPQRQHQQQPPKQTQQLPDQPQTQPGSDAISLRPLGRTGTGSSLPSPVLNLEKDKELPPPLISPKPDKFVPPHLRPGFVRREERSGPEAVRSSDAAHRQQGYGGTPGRYREDARPKSGGYERMMMGGGSDMGMSRPGSSGSRPNSSGWAISCVLFPGNQDNVNNLNVYETEFFPEDEDETHFATQMGSLWQADLQYPLELIPFFTHGVSFQSGGDGTYLRSSISTWYRGGKTLGIVPSSYQGTDLSCGRLSKSQRTPIRFPKSRLRLRAEKQKYCGLGRPPLGWINLRGAKFGLGIRVSHLRYHLHQYSRLQL</sequence>